<dbReference type="InterPro" id="IPR023398">
    <property type="entry name" value="TIF_eIF4e-like"/>
</dbReference>
<dbReference type="EMBL" id="KZ859011">
    <property type="protein sequence ID" value="RDW25147.1"/>
    <property type="molecule type" value="Genomic_DNA"/>
</dbReference>
<dbReference type="InterPro" id="IPR001040">
    <property type="entry name" value="TIF_eIF_4E"/>
</dbReference>
<feature type="region of interest" description="Disordered" evidence="7">
    <location>
        <begin position="257"/>
        <end position="278"/>
    </location>
</feature>
<dbReference type="Pfam" id="PF01652">
    <property type="entry name" value="IF4E"/>
    <property type="match status" value="1"/>
</dbReference>
<name>A0A371C4A3_YARLL</name>
<sequence>MSTMAIQTDVSVISTDIALQLSQMAATTDNVTEAVANLNIKEEAPVASEPAEVTETVEEEVTPAEPFSTVFDSKTEFATVHKLTTPWTLWYIKPPSPAVAWHDLIKEVVSFDTVEGFWAVYNNIPKLVELPIRSDYAFFRKGIRPEWECDSNKAGGKWFYQFKPKSANEFDEIWLHTVLSVIGESLETDEEIAKHEGKYNNVDGSASNVNGIFVNIRKAGVRFNVWTKTSEVTDELRQMGVKIKQVLRLPEKEEVQFQSHEESASKNVKSQGKTRLAV</sequence>
<dbReference type="SUPFAM" id="SSF55418">
    <property type="entry name" value="eIF4e-like"/>
    <property type="match status" value="1"/>
</dbReference>
<dbReference type="Proteomes" id="UP000256601">
    <property type="component" value="Unassembled WGS sequence"/>
</dbReference>
<dbReference type="GO" id="GO:0016281">
    <property type="term" value="C:eukaryotic translation initiation factor 4F complex"/>
    <property type="evidence" value="ECO:0007669"/>
    <property type="project" value="TreeGrafter"/>
</dbReference>
<keyword evidence="3" id="KW-0810">Translation regulation</keyword>
<evidence type="ECO:0000313" key="8">
    <source>
        <dbReference type="EMBL" id="RDW25147.1"/>
    </source>
</evidence>
<keyword evidence="5 6" id="KW-0648">Protein biosynthesis</keyword>
<keyword evidence="2 6" id="KW-0396">Initiation factor</keyword>
<dbReference type="PANTHER" id="PTHR11960:SF8">
    <property type="entry name" value="EUKARYOTIC TRANSLATION INITIATION FACTOR 4E1-RELATED"/>
    <property type="match status" value="1"/>
</dbReference>
<dbReference type="GO" id="GO:0003743">
    <property type="term" value="F:translation initiation factor activity"/>
    <property type="evidence" value="ECO:0007669"/>
    <property type="project" value="UniProtKB-KW"/>
</dbReference>
<comment type="similarity">
    <text evidence="1 6">Belongs to the eukaryotic initiation factor 4E family.</text>
</comment>
<dbReference type="GO" id="GO:0006417">
    <property type="term" value="P:regulation of translation"/>
    <property type="evidence" value="ECO:0007669"/>
    <property type="project" value="UniProtKB-KW"/>
</dbReference>
<evidence type="ECO:0000256" key="2">
    <source>
        <dbReference type="ARBA" id="ARBA00022540"/>
    </source>
</evidence>
<evidence type="ECO:0000256" key="1">
    <source>
        <dbReference type="ARBA" id="ARBA00009860"/>
    </source>
</evidence>
<dbReference type="VEuPathDB" id="FungiDB:YALI1_D32002g"/>
<dbReference type="GO" id="GO:0000340">
    <property type="term" value="F:RNA 7-methylguanosine cap binding"/>
    <property type="evidence" value="ECO:0007669"/>
    <property type="project" value="TreeGrafter"/>
</dbReference>
<evidence type="ECO:0000313" key="9">
    <source>
        <dbReference type="Proteomes" id="UP000256601"/>
    </source>
</evidence>
<evidence type="ECO:0000256" key="6">
    <source>
        <dbReference type="RuleBase" id="RU004374"/>
    </source>
</evidence>
<gene>
    <name evidence="8" type="ORF">B0I71DRAFT_175487</name>
</gene>
<evidence type="ECO:0000256" key="7">
    <source>
        <dbReference type="SAM" id="MobiDB-lite"/>
    </source>
</evidence>
<evidence type="ECO:0000256" key="4">
    <source>
        <dbReference type="ARBA" id="ARBA00022884"/>
    </source>
</evidence>
<dbReference type="PANTHER" id="PTHR11960">
    <property type="entry name" value="EUKARYOTIC TRANSLATION INITIATION FACTOR 4E RELATED"/>
    <property type="match status" value="1"/>
</dbReference>
<dbReference type="AlphaFoldDB" id="A0A371C4A3"/>
<accession>A0A371C4A3</accession>
<feature type="compositionally biased region" description="Polar residues" evidence="7">
    <location>
        <begin position="265"/>
        <end position="278"/>
    </location>
</feature>
<organism evidence="8 9">
    <name type="scientific">Yarrowia lipolytica</name>
    <name type="common">Candida lipolytica</name>
    <dbReference type="NCBI Taxonomy" id="4952"/>
    <lineage>
        <taxon>Eukaryota</taxon>
        <taxon>Fungi</taxon>
        <taxon>Dikarya</taxon>
        <taxon>Ascomycota</taxon>
        <taxon>Saccharomycotina</taxon>
        <taxon>Dipodascomycetes</taxon>
        <taxon>Dipodascales</taxon>
        <taxon>Dipodascales incertae sedis</taxon>
        <taxon>Yarrowia</taxon>
    </lineage>
</organism>
<reference evidence="8 9" key="1">
    <citation type="submission" date="2018-07" db="EMBL/GenBank/DDBJ databases">
        <title>Draft Genome Assemblies for Five Robust Yarrowia lipolytica Strains Exhibiting High Lipid Production and Pentose Sugar Utilization and Sugar Alcohol Secretion from Undetoxified Lignocellulosic Biomass Hydrolysates.</title>
        <authorList>
            <consortium name="DOE Joint Genome Institute"/>
            <person name="Walker C."/>
            <person name="Ryu S."/>
            <person name="Na H."/>
            <person name="Zane M."/>
            <person name="LaButti K."/>
            <person name="Lipzen A."/>
            <person name="Haridas S."/>
            <person name="Barry K."/>
            <person name="Grigoriev I.V."/>
            <person name="Quarterman J."/>
            <person name="Slininger P."/>
            <person name="Dien B."/>
            <person name="Trinh C.T."/>
        </authorList>
    </citation>
    <scope>NUCLEOTIDE SEQUENCE [LARGE SCALE GENOMIC DNA]</scope>
    <source>
        <strain evidence="8 9">YB392</strain>
    </source>
</reference>
<dbReference type="Gene3D" id="3.30.760.10">
    <property type="entry name" value="RNA Cap, Translation Initiation Factor Eif4e"/>
    <property type="match status" value="1"/>
</dbReference>
<evidence type="ECO:0000256" key="3">
    <source>
        <dbReference type="ARBA" id="ARBA00022845"/>
    </source>
</evidence>
<protein>
    <submittedName>
        <fullName evidence="8">Translation initiation factor eIF 4e-like domain-containing protein</fullName>
    </submittedName>
</protein>
<dbReference type="VEuPathDB" id="FungiDB:YALI0_D24299g"/>
<proteinExistence type="inferred from homology"/>
<evidence type="ECO:0000256" key="5">
    <source>
        <dbReference type="ARBA" id="ARBA00022917"/>
    </source>
</evidence>
<keyword evidence="4 6" id="KW-0694">RNA-binding</keyword>